<dbReference type="EMBL" id="LC659289">
    <property type="protein sequence ID" value="BDC33833.1"/>
    <property type="molecule type" value="Genomic_DNA"/>
</dbReference>
<feature type="transmembrane region" description="Helical" evidence="8">
    <location>
        <begin position="229"/>
        <end position="252"/>
    </location>
</feature>
<keyword evidence="6" id="KW-0520">NAD</keyword>
<dbReference type="PANTHER" id="PTHR11432:SF3">
    <property type="entry name" value="NADH-UBIQUINONE OXIDOREDUCTASE CHAIN 1"/>
    <property type="match status" value="1"/>
</dbReference>
<dbReference type="Pfam" id="PF00146">
    <property type="entry name" value="NADHdh"/>
    <property type="match status" value="1"/>
</dbReference>
<keyword evidence="4 8" id="KW-1133">Transmembrane helix</keyword>
<dbReference type="PROSITE" id="PS00667">
    <property type="entry name" value="COMPLEX1_ND1_1"/>
    <property type="match status" value="1"/>
</dbReference>
<geneLocation type="mitochondrion" evidence="9"/>
<evidence type="ECO:0000256" key="2">
    <source>
        <dbReference type="ARBA" id="ARBA00010535"/>
    </source>
</evidence>
<keyword evidence="10" id="KW-1185">Reference proteome</keyword>
<proteinExistence type="inferred from homology"/>
<dbReference type="Proteomes" id="UP000827284">
    <property type="component" value="Mitochondrion MT"/>
</dbReference>
<dbReference type="OrthoDB" id="531329at2759"/>
<keyword evidence="5 8" id="KW-0472">Membrane</keyword>
<comment type="subcellular location">
    <subcellularLocation>
        <location evidence="1">Membrane</location>
        <topology evidence="1">Multi-pass membrane protein</topology>
    </subcellularLocation>
    <subcellularLocation>
        <location evidence="6">Mitochondrion inner membrane</location>
        <topology evidence="6">Multi-pass membrane protein</topology>
    </subcellularLocation>
</comment>
<dbReference type="AlphaFoldDB" id="A0A8J9WUW0"/>
<dbReference type="PANTHER" id="PTHR11432">
    <property type="entry name" value="NADH DEHYDROGENASE SUBUNIT 1"/>
    <property type="match status" value="1"/>
</dbReference>
<dbReference type="GO" id="GO:0009060">
    <property type="term" value="P:aerobic respiration"/>
    <property type="evidence" value="ECO:0007669"/>
    <property type="project" value="TreeGrafter"/>
</dbReference>
<comment type="similarity">
    <text evidence="2 6">Belongs to the complex I subunit 1 family.</text>
</comment>
<feature type="transmembrane region" description="Helical" evidence="8">
    <location>
        <begin position="148"/>
        <end position="169"/>
    </location>
</feature>
<name>A0A8J9WUW0_9FUNG</name>
<feature type="transmembrane region" description="Helical" evidence="8">
    <location>
        <begin position="264"/>
        <end position="285"/>
    </location>
</feature>
<evidence type="ECO:0000256" key="5">
    <source>
        <dbReference type="ARBA" id="ARBA00023136"/>
    </source>
</evidence>
<evidence type="ECO:0000313" key="10">
    <source>
        <dbReference type="Proteomes" id="UP000827284"/>
    </source>
</evidence>
<evidence type="ECO:0000313" key="9">
    <source>
        <dbReference type="EMBL" id="BDC33833.1"/>
    </source>
</evidence>
<feature type="transmembrane region" description="Helical" evidence="8">
    <location>
        <begin position="103"/>
        <end position="128"/>
    </location>
</feature>
<dbReference type="InterPro" id="IPR001694">
    <property type="entry name" value="NADH_UbQ_OxRdtase_su1/FPO"/>
</dbReference>
<feature type="transmembrane region" description="Helical" evidence="8">
    <location>
        <begin position="76"/>
        <end position="96"/>
    </location>
</feature>
<dbReference type="GO" id="GO:0008137">
    <property type="term" value="F:NADH dehydrogenase (ubiquinone) activity"/>
    <property type="evidence" value="ECO:0007669"/>
    <property type="project" value="UniProtKB-EC"/>
</dbReference>
<feature type="transmembrane region" description="Helical" evidence="8">
    <location>
        <begin position="305"/>
        <end position="323"/>
    </location>
</feature>
<feature type="transmembrane region" description="Helical" evidence="8">
    <location>
        <begin position="181"/>
        <end position="200"/>
    </location>
</feature>
<organism evidence="9 10">
    <name type="scientific">Entomortierella parvispora</name>
    <dbReference type="NCBI Taxonomy" id="205924"/>
    <lineage>
        <taxon>Eukaryota</taxon>
        <taxon>Fungi</taxon>
        <taxon>Fungi incertae sedis</taxon>
        <taxon>Mucoromycota</taxon>
        <taxon>Mortierellomycotina</taxon>
        <taxon>Mortierellomycetes</taxon>
        <taxon>Mortierellales</taxon>
        <taxon>Mortierellaceae</taxon>
        <taxon>Entomortierella</taxon>
    </lineage>
</organism>
<keyword evidence="7 9" id="KW-0496">Mitochondrion</keyword>
<evidence type="ECO:0000256" key="7">
    <source>
        <dbReference type="RuleBase" id="RU000473"/>
    </source>
</evidence>
<comment type="catalytic activity">
    <reaction evidence="7">
        <text>a ubiquinone + NADH + 5 H(+)(in) = a ubiquinol + NAD(+) + 4 H(+)(out)</text>
        <dbReference type="Rhea" id="RHEA:29091"/>
        <dbReference type="Rhea" id="RHEA-COMP:9565"/>
        <dbReference type="Rhea" id="RHEA-COMP:9566"/>
        <dbReference type="ChEBI" id="CHEBI:15378"/>
        <dbReference type="ChEBI" id="CHEBI:16389"/>
        <dbReference type="ChEBI" id="CHEBI:17976"/>
        <dbReference type="ChEBI" id="CHEBI:57540"/>
        <dbReference type="ChEBI" id="CHEBI:57945"/>
        <dbReference type="EC" id="7.1.1.2"/>
    </reaction>
</comment>
<protein>
    <recommendedName>
        <fullName evidence="7">NADH-ubiquinone oxidoreductase chain 1</fullName>
        <ecNumber evidence="7">7.1.1.2</ecNumber>
    </recommendedName>
</protein>
<accession>A0A8J9WUW0</accession>
<dbReference type="GO" id="GO:0005743">
    <property type="term" value="C:mitochondrial inner membrane"/>
    <property type="evidence" value="ECO:0007669"/>
    <property type="project" value="UniProtKB-SubCell"/>
</dbReference>
<reference evidence="9 10" key="1">
    <citation type="submission" date="2021-11" db="EMBL/GenBank/DDBJ databases">
        <title>Circularized mitochondrial genome sequence of Mortierella parvispora strain E1425, a Mucormycotic fungus associated with Burkholderiaceae-related endosymbiotic bacteria.</title>
        <authorList>
            <person name="Herlambang A."/>
            <person name="Guo Y."/>
            <person name="Takashima Y."/>
            <person name="Narisawa K."/>
            <person name="Ohta H."/>
            <person name="Nishizawa T."/>
        </authorList>
    </citation>
    <scope>NUCLEOTIDE SEQUENCE [LARGE SCALE GENOMIC DNA]</scope>
    <source>
        <strain evidence="9 10">E1425</strain>
    </source>
</reference>
<dbReference type="EC" id="7.1.1.2" evidence="7"/>
<dbReference type="HAMAP" id="MF_01350">
    <property type="entry name" value="NDH1_NuoH"/>
    <property type="match status" value="1"/>
</dbReference>
<keyword evidence="3 6" id="KW-0812">Transmembrane</keyword>
<evidence type="ECO:0000256" key="3">
    <source>
        <dbReference type="ARBA" id="ARBA00022692"/>
    </source>
</evidence>
<dbReference type="PROSITE" id="PS00668">
    <property type="entry name" value="COMPLEX1_ND1_2"/>
    <property type="match status" value="1"/>
</dbReference>
<evidence type="ECO:0000256" key="6">
    <source>
        <dbReference type="RuleBase" id="RU000471"/>
    </source>
</evidence>
<evidence type="ECO:0000256" key="4">
    <source>
        <dbReference type="ARBA" id="ARBA00022989"/>
    </source>
</evidence>
<dbReference type="InterPro" id="IPR018086">
    <property type="entry name" value="NADH_UbQ_OxRdtase_su1_CS"/>
</dbReference>
<evidence type="ECO:0000256" key="1">
    <source>
        <dbReference type="ARBA" id="ARBA00004141"/>
    </source>
</evidence>
<dbReference type="NCBIfam" id="NF004741">
    <property type="entry name" value="PRK06076.1-2"/>
    <property type="match status" value="1"/>
</dbReference>
<evidence type="ECO:0000256" key="8">
    <source>
        <dbReference type="SAM" id="Phobius"/>
    </source>
</evidence>
<sequence>MTINSTINSLLEALIVIGPLLGSIAYVTIAERKIMGSMQRRIGPNKVGYYGLLQAFADALKLLVKELVLPSNTDKILFVLAPMISLVCGLLVWTLIPYGKGLVIADFSLGIVTILAISSVAAYGIILAGWASNNKYSFIGSLRATAQLISYEVVFGLIILLVIFFVGSFNLTTIIESQKAIWYIVPLFPIALMFLIAILAESNRAPFDLPESESELTAGFMTEYSAFPFVFFFLAEYGAIVFLSTLSSILFLGGYLVPGIESNGLMTGLSLGFKTSFILFLFIWIRASFPRLRYDQLMSSIWSKMLPIVIAFSILIPCIVKAFEIY</sequence>
<feature type="transmembrane region" description="Helical" evidence="8">
    <location>
        <begin position="6"/>
        <end position="27"/>
    </location>
</feature>
<keyword evidence="7" id="KW-0830">Ubiquinone</keyword>
<gene>
    <name evidence="9" type="primary">nad1</name>
    <name evidence="9" type="ORF">EMPS_mp20</name>
</gene>
<dbReference type="GO" id="GO:0003954">
    <property type="term" value="F:NADH dehydrogenase activity"/>
    <property type="evidence" value="ECO:0007669"/>
    <property type="project" value="TreeGrafter"/>
</dbReference>